<proteinExistence type="predicted"/>
<keyword evidence="3" id="KW-1185">Reference proteome</keyword>
<sequence length="472" mass="52209">MIRKGLLLLFASTALAIASAQTPQESEPRVSRNGLKEEQRIISVHLREARKDLDRAKVDLNGNRMRTAEVVIARTEVSISKAGGLLEEHPVRIEKLKGLFINDAVREELREVFNEIDNEYLNLEREFYTMVDEIGGGASRRSRMEFLKLISSAISELAATDPALGKQLEALLAEYEACLKAGDNDCATEKLIALRELYESKKSEIAAATGKQVSTDNIISSEPKDWPALIDQLAGSQQAEALALMQATQSITNPDKRHEAEKLYSDYLYALQQGDSAKAAELRARIEELTGAPMPTPQTTKDTPRVEVKNGRMTFIDVNGRPIVSADAATMRDGPNNLPQVEYAGGIGKRITKEYDVIIDYNSANQTFTASQGNVKIWSLEVTEDPSQRILDTSLITTFELKDAGIVGDDYAVESWVMTDQSGNVIRDGSGSSFRVEFTEPGTYRIIARGRTLRGKDFEIGREYPIAEGILE</sequence>
<keyword evidence="1" id="KW-0732">Signal</keyword>
<dbReference type="EMBL" id="JACYFG010000013">
    <property type="protein sequence ID" value="MBD5779793.1"/>
    <property type="molecule type" value="Genomic_DNA"/>
</dbReference>
<dbReference type="Proteomes" id="UP000622317">
    <property type="component" value="Unassembled WGS sequence"/>
</dbReference>
<protein>
    <submittedName>
        <fullName evidence="2">Uncharacterized protein</fullName>
    </submittedName>
</protein>
<reference evidence="2" key="1">
    <citation type="submission" date="2020-09" db="EMBL/GenBank/DDBJ databases">
        <title>Pelagicoccus enzymogenes sp. nov. with an EPS production, isolated from marine sediment.</title>
        <authorList>
            <person name="Feng X."/>
        </authorList>
    </citation>
    <scope>NUCLEOTIDE SEQUENCE</scope>
    <source>
        <strain evidence="2">NFK12</strain>
    </source>
</reference>
<accession>A0A927FAA8</accession>
<evidence type="ECO:0000256" key="1">
    <source>
        <dbReference type="SAM" id="SignalP"/>
    </source>
</evidence>
<evidence type="ECO:0000313" key="2">
    <source>
        <dbReference type="EMBL" id="MBD5779793.1"/>
    </source>
</evidence>
<gene>
    <name evidence="2" type="ORF">IEN85_09840</name>
</gene>
<dbReference type="RefSeq" id="WP_191616918.1">
    <property type="nucleotide sequence ID" value="NZ_JACYFG010000013.1"/>
</dbReference>
<organism evidence="2 3">
    <name type="scientific">Pelagicoccus enzymogenes</name>
    <dbReference type="NCBI Taxonomy" id="2773457"/>
    <lineage>
        <taxon>Bacteria</taxon>
        <taxon>Pseudomonadati</taxon>
        <taxon>Verrucomicrobiota</taxon>
        <taxon>Opitutia</taxon>
        <taxon>Puniceicoccales</taxon>
        <taxon>Pelagicoccaceae</taxon>
        <taxon>Pelagicoccus</taxon>
    </lineage>
</organism>
<name>A0A927FAA8_9BACT</name>
<comment type="caution">
    <text evidence="2">The sequence shown here is derived from an EMBL/GenBank/DDBJ whole genome shotgun (WGS) entry which is preliminary data.</text>
</comment>
<evidence type="ECO:0000313" key="3">
    <source>
        <dbReference type="Proteomes" id="UP000622317"/>
    </source>
</evidence>
<feature type="chain" id="PRO_5036746787" evidence="1">
    <location>
        <begin position="21"/>
        <end position="472"/>
    </location>
</feature>
<feature type="signal peptide" evidence="1">
    <location>
        <begin position="1"/>
        <end position="20"/>
    </location>
</feature>
<dbReference type="AlphaFoldDB" id="A0A927FAA8"/>